<dbReference type="PROSITE" id="PS50092">
    <property type="entry name" value="TSP1"/>
    <property type="match status" value="14"/>
</dbReference>
<dbReference type="SMART" id="SM00560">
    <property type="entry name" value="LamGL"/>
    <property type="match status" value="1"/>
</dbReference>
<dbReference type="SMART" id="SM00060">
    <property type="entry name" value="FN3"/>
    <property type="match status" value="6"/>
</dbReference>
<comment type="subcellular location">
    <subcellularLocation>
        <location evidence="1">Membrane</location>
        <topology evidence="1">Single-pass membrane protein</topology>
    </subcellularLocation>
</comment>
<dbReference type="GO" id="GO:0016020">
    <property type="term" value="C:membrane"/>
    <property type="evidence" value="ECO:0007669"/>
    <property type="project" value="UniProtKB-SubCell"/>
</dbReference>
<dbReference type="Gene3D" id="2.20.100.10">
    <property type="entry name" value="Thrombospondin type-1 (TSP1) repeat"/>
    <property type="match status" value="14"/>
</dbReference>
<dbReference type="InterPro" id="IPR000884">
    <property type="entry name" value="TSP1_rpt"/>
</dbReference>
<evidence type="ECO:0000256" key="2">
    <source>
        <dbReference type="ARBA" id="ARBA00022692"/>
    </source>
</evidence>
<dbReference type="InterPro" id="IPR036116">
    <property type="entry name" value="FN3_sf"/>
</dbReference>
<evidence type="ECO:0000256" key="7">
    <source>
        <dbReference type="ARBA" id="ARBA00023157"/>
    </source>
</evidence>
<dbReference type="Pfam" id="PF00041">
    <property type="entry name" value="fn3"/>
    <property type="match status" value="6"/>
</dbReference>
<evidence type="ECO:0000256" key="9">
    <source>
        <dbReference type="SAM" id="MobiDB-lite"/>
    </source>
</evidence>
<dbReference type="SUPFAM" id="SSF49265">
    <property type="entry name" value="Fibronectin type III"/>
    <property type="match status" value="3"/>
</dbReference>
<dbReference type="GeneID" id="116301818"/>
<dbReference type="Gene3D" id="2.60.120.200">
    <property type="match status" value="1"/>
</dbReference>
<dbReference type="SUPFAM" id="SSF81324">
    <property type="entry name" value="Voltage-gated potassium channels"/>
    <property type="match status" value="1"/>
</dbReference>
<keyword evidence="7" id="KW-1015">Disulfide bond</keyword>
<evidence type="ECO:0000259" key="12">
    <source>
        <dbReference type="PROSITE" id="PS50853"/>
    </source>
</evidence>
<evidence type="ECO:0000313" key="17">
    <source>
        <dbReference type="RefSeq" id="XP_031566801.1"/>
    </source>
</evidence>
<keyword evidence="5 10" id="KW-1133">Transmembrane helix</keyword>
<dbReference type="Pfam" id="PF13385">
    <property type="entry name" value="Laminin_G_3"/>
    <property type="match status" value="1"/>
</dbReference>
<evidence type="ECO:0000313" key="16">
    <source>
        <dbReference type="RefSeq" id="XP_031566800.1"/>
    </source>
</evidence>
<keyword evidence="4" id="KW-0677">Repeat</keyword>
<dbReference type="InterPro" id="IPR000082">
    <property type="entry name" value="SEA_dom"/>
</dbReference>
<dbReference type="PANTHER" id="PTHR22906:SF21">
    <property type="entry name" value="SEMA DOMAIN-CONTAINING PROTEIN"/>
    <property type="match status" value="1"/>
</dbReference>
<dbReference type="SMART" id="SM00209">
    <property type="entry name" value="TSP1"/>
    <property type="match status" value="14"/>
</dbReference>
<feature type="domain" description="Fibronectin type-III" evidence="12">
    <location>
        <begin position="1702"/>
        <end position="1807"/>
    </location>
</feature>
<evidence type="ECO:0000313" key="18">
    <source>
        <dbReference type="RefSeq" id="XP_031566802.1"/>
    </source>
</evidence>
<feature type="domain" description="Fibronectin type-III" evidence="12">
    <location>
        <begin position="1401"/>
        <end position="1495"/>
    </location>
</feature>
<evidence type="ECO:0000256" key="10">
    <source>
        <dbReference type="SAM" id="Phobius"/>
    </source>
</evidence>
<reference evidence="14 15" key="1">
    <citation type="submission" date="2025-04" db="UniProtKB">
        <authorList>
            <consortium name="RefSeq"/>
        </authorList>
    </citation>
    <scope>IDENTIFICATION</scope>
    <source>
        <tissue evidence="14 15">Tentacle</tissue>
    </source>
</reference>
<dbReference type="InterPro" id="IPR052065">
    <property type="entry name" value="Compl_asym_regulator"/>
</dbReference>
<dbReference type="Pfam" id="PF07885">
    <property type="entry name" value="Ion_trans_2"/>
    <property type="match status" value="1"/>
</dbReference>
<evidence type="ECO:0000256" key="11">
    <source>
        <dbReference type="SAM" id="SignalP"/>
    </source>
</evidence>
<evidence type="ECO:0000256" key="3">
    <source>
        <dbReference type="ARBA" id="ARBA00022729"/>
    </source>
</evidence>
<dbReference type="Proteomes" id="UP000515163">
    <property type="component" value="Unplaced"/>
</dbReference>
<evidence type="ECO:0000313" key="13">
    <source>
        <dbReference type="Proteomes" id="UP000515163"/>
    </source>
</evidence>
<dbReference type="RefSeq" id="XP_031566802.1">
    <property type="nucleotide sequence ID" value="XM_031710942.1"/>
</dbReference>
<accession>A0A6P8IJ35</accession>
<dbReference type="RefSeq" id="XP_031566804.1">
    <property type="nucleotide sequence ID" value="XM_031710944.1"/>
</dbReference>
<dbReference type="InterPro" id="IPR013783">
    <property type="entry name" value="Ig-like_fold"/>
</dbReference>
<keyword evidence="6 10" id="KW-0472">Membrane</keyword>
<evidence type="ECO:0000256" key="5">
    <source>
        <dbReference type="ARBA" id="ARBA00022989"/>
    </source>
</evidence>
<evidence type="ECO:0000256" key="4">
    <source>
        <dbReference type="ARBA" id="ARBA00022737"/>
    </source>
</evidence>
<proteinExistence type="predicted"/>
<dbReference type="RefSeq" id="XP_031566798.1">
    <property type="nucleotide sequence ID" value="XM_031710938.1"/>
</dbReference>
<feature type="transmembrane region" description="Helical" evidence="10">
    <location>
        <begin position="2002"/>
        <end position="2022"/>
    </location>
</feature>
<dbReference type="RefSeq" id="XP_031566800.1">
    <property type="nucleotide sequence ID" value="XM_031710940.1"/>
</dbReference>
<feature type="domain" description="Fibronectin type-III" evidence="12">
    <location>
        <begin position="1500"/>
        <end position="1596"/>
    </location>
</feature>
<dbReference type="Gene3D" id="1.10.287.70">
    <property type="match status" value="1"/>
</dbReference>
<dbReference type="InterPro" id="IPR003961">
    <property type="entry name" value="FN3_dom"/>
</dbReference>
<keyword evidence="13" id="KW-1185">Reference proteome</keyword>
<dbReference type="OrthoDB" id="446173at2759"/>
<sequence length="2334" mass="261208">MDVNSMVVTLLGMWLALWSSTDATIDLETAPAKNAVNMEWYNSSVSYWPFESFSDKIIRDWTGNNNGKINGTVRSVNGIVGSAIELTGKYSWIDFGLLPETCLNQPDACSEGFTIAFWLKLPTFEGNKIIVQLGQNRHSRGFTVWTRRKKEKKINFSVNGKHLSFHSMLNWPATYWTHVGLIWRKTEQNLGIYFNCSLVGIGGVKNASKSSKTAKLSKVTLMVGASHGHNKNAHMLMDEFAIWNRTLTEDELCRVVDIKTVHGGYGNWSSFSKCNKTCGNETQIRFRECNNPVPQNRARNCSELGPAYEERPCNNTPCPIHGGYGQWSGFTQCTKSCGSGQKYRGRLCNNPEPQYGGLNCSRLGISYESASCNDHPCPVDGGYTEWSMFSECSKSCENGTQFRHRNCTNPAPAYGGKNCSSLGKDRIMIPCNTHKCPIAGGYTNWTNFTECTKTCGSGTKFRTRNCSNPFPQFGGKHCSVIGPANETIFCNTDPCPIDGGYTAWTEFSNCSKPCGNGTRFRFRNCTNPRPQHGGRNCSRFGEDIEVLFCNVHYCPIHGGYTMWSNFTECSVSCGGGLKTRNRTCTNPVPMYNGKNCSHIGADYQSQDCNTDPCPVHGGFTPWSNFTACSKTCGNGTRTRNRTCSNPAPKHGGRNCTGEFEEVEDCNTFPCPIDGGYTKWSNYSECSKSCGIGEQVRFRNCTNPIPRHGGKTCDDIGPPMQVRVCNTHLCPVDGGFTEWTNFTECSKSCGNGTSIRTRSCTNPTPQHGGKNCTRIGSSFDLRYCNEHPCSVNGGYTPWSNFSDCTKSCGNGTKNRFRNCTNPTPMHGGKNCSHLGPEFEIFPCNTHYCPIDGGYSTWTNYTMCSKPCGNGTRYKTRTCDRPKPQHNGLNCSRLGPAKHVMPCNVFPCPIHGSYSAWSAFTPCDKTCNNGTKFRTRECNQPVPQFGGRNCSLLGPDIEVVECFLMHCPIDGGYSNWSEFGPCSKSCNIGIKNRTRICNNPEPKYGGKTCEVLGEATEEVVCNTHPCPIHGGYTQWTEFSSCSKTCEGGIRVRTRNCSNPTPMHGGRNCSDIGPNTDIIICNKERCPDIVFNITMNLTNKVWTPDLADLDSTNYIDLKHDLKSSIRRIYVNGISGFNVRFRYVRKGSVIADVVIKYYNYLYHGITMLYDAIYHNGRLGIYIVKPISLATIDVPVRGPTNVLGYNTSSTSVLLSWDAVDSEYANGNITNYRITYKQLKKQYRKRREIKTSTLRSITVPNQLNYEVTGLEMFTNYEFRVAGKNKRGVGLDSEPIVVNTDQDRPLQPPPFISASNESSTSLRVSWSSISKEHIPGFVEGYRVYYKPFNQNPVITMSITVAPDTRQVLLTKLDKYTKYQIDVCGYTIKGEGPKATAYVMTDEDAPSKPPEKVRAHNTSSTSIYVQWEPIPKGYIHGILRGYVVIYETSGLGDWLNITINGDIRTCIINNLRKFTKYTIQVLGFTSKGEGKLSKAVVLKTDQDVPEQSPVNVTGFNKSSTELYIEWQPLEKIYWNGIELGYKIFYVPLISNSEPEKTTTVDANSNFTTLDQLDKFTWYKVRVAAFTSKGLGPRSLEITLQTSEDVPSKAVIVLKARHTSHNSLLVEWKSIPKDYVHGILRGFRIYFWEVNRTPKKVQTKGVPPEARSAELTDLLIYTEYAMEIIGFTSAGNGAVSRPVYARTDQYTPGAAPVNLRAPNRTSPTIIKVNWDPIRNPYDVHGILLGYRVFYTAVALSKKPFDQAIPYLSVTLENPPRTSVELRNLSAFTRYHIYVLAFTIKGDGVKSPIIVAETCNCHRTLHTNWWASSPYVETPGSLNNSGIIPPVLEDAVRTCCETCAEFKTTVVDYTLSISQKRARKQGLQEFRENIEDAEFSFPVYGFMDQKVYSGSFGFVPLVSSPGIALIVIGDEEGAAARMLIKSIMLCWPIIFLDIMLLWVLSIVIWFVETFSNSRHFPHNMLQGTWEGMWWAFASMTTLGYGDRIPRTSVGRIICIVWILIGVILIACFNSTMTSILTARILDRDIMLYGTKIAAIQNSSEYRLGVRKNARVNPSGRKYSNLDEIFNALVNRDVKGILVDAYTVGSKKELFQRKDLRISKIFDFSSAYGVVLGGESKKLQTCFNSYLSEQRSYISEIIERNTKTIEVQPKAVSVERSQGLFDASFPTYTKTVIICSTVLALLLVLGAKFECAKKIGWITFKSQEKSKKYKPPTLEELKNRSKEMRREMSLVVETFVINCKRRVASLKMKHLKELQQLAKLKKENESGPLEKGSFTKHNLWNIACNKKGNGFTSTLIKKAEQSNGHSNGFPFPKRFKKSKEVETVV</sequence>
<gene>
    <name evidence="14 15 16 17 18 19 20" type="primary">LOC116301818</name>
</gene>
<feature type="coiled-coil region" evidence="8">
    <location>
        <begin position="2223"/>
        <end position="2272"/>
    </location>
</feature>
<feature type="domain" description="Fibronectin type-III" evidence="12">
    <location>
        <begin position="1301"/>
        <end position="1397"/>
    </location>
</feature>
<feature type="region of interest" description="Disordered" evidence="9">
    <location>
        <begin position="2311"/>
        <end position="2334"/>
    </location>
</feature>
<evidence type="ECO:0000313" key="19">
    <source>
        <dbReference type="RefSeq" id="XP_031566803.1"/>
    </source>
</evidence>
<evidence type="ECO:0000256" key="6">
    <source>
        <dbReference type="ARBA" id="ARBA00023136"/>
    </source>
</evidence>
<feature type="transmembrane region" description="Helical" evidence="10">
    <location>
        <begin position="1977"/>
        <end position="1995"/>
    </location>
</feature>
<evidence type="ECO:0000313" key="15">
    <source>
        <dbReference type="RefSeq" id="XP_031566799.1"/>
    </source>
</evidence>
<feature type="transmembrane region" description="Helical" evidence="10">
    <location>
        <begin position="1897"/>
        <end position="1918"/>
    </location>
</feature>
<evidence type="ECO:0000313" key="20">
    <source>
        <dbReference type="RefSeq" id="XP_031566804.1"/>
    </source>
</evidence>
<keyword evidence="3 11" id="KW-0732">Signal</keyword>
<dbReference type="PANTHER" id="PTHR22906">
    <property type="entry name" value="PROPERDIN"/>
    <property type="match status" value="1"/>
</dbReference>
<feature type="transmembrane region" description="Helical" evidence="10">
    <location>
        <begin position="1939"/>
        <end position="1957"/>
    </location>
</feature>
<dbReference type="InterPro" id="IPR006558">
    <property type="entry name" value="LamG-like"/>
</dbReference>
<feature type="signal peptide" evidence="11">
    <location>
        <begin position="1"/>
        <end position="23"/>
    </location>
</feature>
<dbReference type="FunFam" id="2.60.40.10:FF:000028">
    <property type="entry name" value="Neuronal cell adhesion molecule"/>
    <property type="match status" value="4"/>
</dbReference>
<evidence type="ECO:0000313" key="14">
    <source>
        <dbReference type="RefSeq" id="XP_031566798.1"/>
    </source>
</evidence>
<dbReference type="Gene3D" id="2.60.40.10">
    <property type="entry name" value="Immunoglobulins"/>
    <property type="match status" value="6"/>
</dbReference>
<dbReference type="FunFam" id="2.20.100.10:FF:000001">
    <property type="entry name" value="semaphorin-5A isoform X1"/>
    <property type="match status" value="12"/>
</dbReference>
<dbReference type="RefSeq" id="XP_031566801.1">
    <property type="nucleotide sequence ID" value="XM_031710941.1"/>
</dbReference>
<dbReference type="FunFam" id="2.20.100.10:FF:000007">
    <property type="entry name" value="Thrombospondin 1"/>
    <property type="match status" value="2"/>
</dbReference>
<dbReference type="InterPro" id="IPR013320">
    <property type="entry name" value="ConA-like_dom_sf"/>
</dbReference>
<dbReference type="RefSeq" id="XP_031566803.1">
    <property type="nucleotide sequence ID" value="XM_031710943.1"/>
</dbReference>
<dbReference type="KEGG" id="aten:116301818"/>
<dbReference type="PROSITE" id="PS50853">
    <property type="entry name" value="FN3"/>
    <property type="match status" value="6"/>
</dbReference>
<feature type="domain" description="Fibronectin type-III" evidence="12">
    <location>
        <begin position="1193"/>
        <end position="1296"/>
    </location>
</feature>
<dbReference type="CDD" id="cd00063">
    <property type="entry name" value="FN3"/>
    <property type="match status" value="6"/>
</dbReference>
<dbReference type="Pfam" id="PF01390">
    <property type="entry name" value="SEA"/>
    <property type="match status" value="1"/>
</dbReference>
<dbReference type="SUPFAM" id="SSF49899">
    <property type="entry name" value="Concanavalin A-like lectins/glucanases"/>
    <property type="match status" value="1"/>
</dbReference>
<dbReference type="InterPro" id="IPR013099">
    <property type="entry name" value="K_chnl_dom"/>
</dbReference>
<dbReference type="Pfam" id="PF00090">
    <property type="entry name" value="TSP_1"/>
    <property type="match status" value="14"/>
</dbReference>
<keyword evidence="8" id="KW-0175">Coiled coil</keyword>
<dbReference type="SUPFAM" id="SSF82895">
    <property type="entry name" value="TSP-1 type 1 repeat"/>
    <property type="match status" value="14"/>
</dbReference>
<protein>
    <submittedName>
        <fullName evidence="14 15">Uncharacterized protein LOC116301818 isoform X1</fullName>
    </submittedName>
</protein>
<organism evidence="13 15">
    <name type="scientific">Actinia tenebrosa</name>
    <name type="common">Australian red waratah sea anemone</name>
    <dbReference type="NCBI Taxonomy" id="6105"/>
    <lineage>
        <taxon>Eukaryota</taxon>
        <taxon>Metazoa</taxon>
        <taxon>Cnidaria</taxon>
        <taxon>Anthozoa</taxon>
        <taxon>Hexacorallia</taxon>
        <taxon>Actiniaria</taxon>
        <taxon>Actiniidae</taxon>
        <taxon>Actinia</taxon>
    </lineage>
</organism>
<feature type="domain" description="Fibronectin type-III" evidence="12">
    <location>
        <begin position="1601"/>
        <end position="1697"/>
    </location>
</feature>
<evidence type="ECO:0000256" key="1">
    <source>
        <dbReference type="ARBA" id="ARBA00004167"/>
    </source>
</evidence>
<dbReference type="InterPro" id="IPR036383">
    <property type="entry name" value="TSP1_rpt_sf"/>
</dbReference>
<dbReference type="RefSeq" id="XP_031566799.1">
    <property type="nucleotide sequence ID" value="XM_031710939.1"/>
</dbReference>
<dbReference type="GO" id="GO:0015276">
    <property type="term" value="F:ligand-gated monoatomic ion channel activity"/>
    <property type="evidence" value="ECO:0007669"/>
    <property type="project" value="InterPro"/>
</dbReference>
<feature type="chain" id="PRO_5044653188" evidence="11">
    <location>
        <begin position="24"/>
        <end position="2334"/>
    </location>
</feature>
<keyword evidence="2 10" id="KW-0812">Transmembrane</keyword>
<evidence type="ECO:0000256" key="8">
    <source>
        <dbReference type="SAM" id="Coils"/>
    </source>
</evidence>
<name>A0A6P8IJ35_ACTTE</name>